<protein>
    <submittedName>
        <fullName evidence="4">Laminin N-terminal domain-containing protein</fullName>
    </submittedName>
</protein>
<accession>A0A0N4WF29</accession>
<name>A0A0N4WF29_HAEPC</name>
<reference evidence="4" key="1">
    <citation type="submission" date="2017-02" db="UniProtKB">
        <authorList>
            <consortium name="WormBaseParasite"/>
        </authorList>
    </citation>
    <scope>IDENTIFICATION</scope>
</reference>
<proteinExistence type="predicted"/>
<sequence>MFHVVLILLLSGTGNAVDCHLPRDRGYSCDEVEKTLFYYDARIGNILQIQSFLRQT</sequence>
<organism evidence="4">
    <name type="scientific">Haemonchus placei</name>
    <name type="common">Barber's pole worm</name>
    <dbReference type="NCBI Taxonomy" id="6290"/>
    <lineage>
        <taxon>Eukaryota</taxon>
        <taxon>Metazoa</taxon>
        <taxon>Ecdysozoa</taxon>
        <taxon>Nematoda</taxon>
        <taxon>Chromadorea</taxon>
        <taxon>Rhabditida</taxon>
        <taxon>Rhabditina</taxon>
        <taxon>Rhabditomorpha</taxon>
        <taxon>Strongyloidea</taxon>
        <taxon>Trichostrongylidae</taxon>
        <taxon>Haemonchus</taxon>
    </lineage>
</organism>
<dbReference type="OrthoDB" id="4473401at2759"/>
<dbReference type="Proteomes" id="UP000268014">
    <property type="component" value="Unassembled WGS sequence"/>
</dbReference>
<dbReference type="AlphaFoldDB" id="A0A0N4WF29"/>
<evidence type="ECO:0000313" key="4">
    <source>
        <dbReference type="WBParaSite" id="HPLM_0000928601-mRNA-1"/>
    </source>
</evidence>
<reference evidence="2 3" key="2">
    <citation type="submission" date="2018-11" db="EMBL/GenBank/DDBJ databases">
        <authorList>
            <consortium name="Pathogen Informatics"/>
        </authorList>
    </citation>
    <scope>NUCLEOTIDE SEQUENCE [LARGE SCALE GENOMIC DNA]</scope>
    <source>
        <strain evidence="2 3">MHpl1</strain>
    </source>
</reference>
<evidence type="ECO:0000313" key="3">
    <source>
        <dbReference type="Proteomes" id="UP000268014"/>
    </source>
</evidence>
<feature type="chain" id="PRO_5043123645" evidence="1">
    <location>
        <begin position="17"/>
        <end position="56"/>
    </location>
</feature>
<dbReference type="EMBL" id="UZAF01017029">
    <property type="protein sequence ID" value="VDO37066.1"/>
    <property type="molecule type" value="Genomic_DNA"/>
</dbReference>
<evidence type="ECO:0000256" key="1">
    <source>
        <dbReference type="SAM" id="SignalP"/>
    </source>
</evidence>
<gene>
    <name evidence="2" type="ORF">HPLM_LOCUS9278</name>
</gene>
<dbReference type="WBParaSite" id="HPLM_0000928601-mRNA-1">
    <property type="protein sequence ID" value="HPLM_0000928601-mRNA-1"/>
    <property type="gene ID" value="HPLM_0000928601"/>
</dbReference>
<keyword evidence="3" id="KW-1185">Reference proteome</keyword>
<feature type="signal peptide" evidence="1">
    <location>
        <begin position="1"/>
        <end position="16"/>
    </location>
</feature>
<evidence type="ECO:0000313" key="2">
    <source>
        <dbReference type="EMBL" id="VDO37066.1"/>
    </source>
</evidence>
<keyword evidence="1" id="KW-0732">Signal</keyword>